<keyword evidence="4" id="KW-0645">Protease</keyword>
<keyword evidence="2" id="KW-0677">Repeat</keyword>
<keyword evidence="1" id="KW-0433">Leucine-rich repeat</keyword>
<comment type="caution">
    <text evidence="4">The sequence shown here is derived from an EMBL/GenBank/DDBJ whole genome shotgun (WGS) entry which is preliminary data.</text>
</comment>
<dbReference type="SUPFAM" id="SSF52058">
    <property type="entry name" value="L domain-like"/>
    <property type="match status" value="1"/>
</dbReference>
<gene>
    <name evidence="4" type="ORF">K8V30_04880</name>
</gene>
<keyword evidence="4" id="KW-0378">Hydrolase</keyword>
<keyword evidence="3" id="KW-0732">Signal</keyword>
<reference evidence="4" key="2">
    <citation type="submission" date="2021-09" db="EMBL/GenBank/DDBJ databases">
        <authorList>
            <person name="Gilroy R."/>
        </authorList>
    </citation>
    <scope>NUCLEOTIDE SEQUENCE</scope>
    <source>
        <strain evidence="4">CHK160-4876</strain>
    </source>
</reference>
<evidence type="ECO:0000313" key="4">
    <source>
        <dbReference type="EMBL" id="HJH11022.1"/>
    </source>
</evidence>
<dbReference type="Gene3D" id="3.80.10.10">
    <property type="entry name" value="Ribonuclease Inhibitor"/>
    <property type="match status" value="2"/>
</dbReference>
<feature type="non-terminal residue" evidence="4">
    <location>
        <position position="901"/>
    </location>
</feature>
<dbReference type="Proteomes" id="UP000700212">
    <property type="component" value="Unassembled WGS sequence"/>
</dbReference>
<dbReference type="AlphaFoldDB" id="A0A921NAN4"/>
<dbReference type="EMBL" id="DYTV01000060">
    <property type="protein sequence ID" value="HJH11022.1"/>
    <property type="molecule type" value="Genomic_DNA"/>
</dbReference>
<evidence type="ECO:0000256" key="2">
    <source>
        <dbReference type="ARBA" id="ARBA00022737"/>
    </source>
</evidence>
<keyword evidence="4" id="KW-0121">Carboxypeptidase</keyword>
<organism evidence="4 5">
    <name type="scientific">Metalysinibacillus jejuensis</name>
    <dbReference type="NCBI Taxonomy" id="914327"/>
    <lineage>
        <taxon>Bacteria</taxon>
        <taxon>Bacillati</taxon>
        <taxon>Bacillota</taxon>
        <taxon>Bacilli</taxon>
        <taxon>Bacillales</taxon>
        <taxon>Caryophanaceae</taxon>
        <taxon>Metalysinibacillus</taxon>
    </lineage>
</organism>
<dbReference type="InterPro" id="IPR001611">
    <property type="entry name" value="Leu-rich_rpt"/>
</dbReference>
<evidence type="ECO:0000313" key="5">
    <source>
        <dbReference type="Proteomes" id="UP000700212"/>
    </source>
</evidence>
<sequence>MKKIVKGSLAIVAMYIVLIALALPAQAKDQLTILELPNVNDNEKVKFEDVNLETLVKERYPNEDILIKHIKKMYSFKGVGFTSFVGLEHAYNMTMFEATDGEINDLSPLKNWQSLYDLNLTNNKLTSLAALAETGKTVRQTVYRQKINVANNKLTDLSPLKTWDFLKHLDVSNNALQNISLLKEFKHLEYLNIKGNPLTREDIEVLRDLVRSGVQVETDEVLDSAEDVFFYSKELETVIRKQLRITGPITREHLLHLTTLDVSHTAITDLRGLEYAVNLTSLNISYTKVVDIKILILLQKLEKLSLAGTPVMNLAWLSQLPNVKEIDASYVQINGEFPEIKTLEKLNLSYARYDRLAVFTKKRYPNLQELNVIGAYYPESEQHYVIALEKEGVIVRYSEVRKLQQRDTKLYISLDSKERIKEITRVQLYSKDIQTLYGSKYASYDFSNLVVQTDSAGRAYVVLPMIALAEDYTISLSIGTTIRVEQIINLSKTEASIVITTPRQIKGIVVNAANEPLINHAILTPEGTIYTNVRGEFTYVTYLDAISLYTMVGDIKLRITTLDFTTGTYDKIVNLGVFQVKQSTGQGTERIHGTIVDVNGKQLANGQVRVETKGGVFVGNAIIDRNGYFSIDGLAKGEYRLYVKDVTGLIIYQVLIVHTNINQQHMIVQVVTAGAWYGEGNRFMSNKQSITPGNYVSAQLRYRNNSAQLLTNVRIKLTATVSLTVMKKYALLNGKEVKWIDDRTIEIGQLLPGESGKLSLTSLVEEDHHKEDLSLKATLTSAEGEEQSFINEYKKVRVTLEAPEVVTKREIKIRGLALPDAKVTILVDGKAVGETKANSKWWTATITTAASANESIEVQARVDSGGRTYYSDKQKITYQPTIPKITDAKVTVARYATPINP</sequence>
<feature type="chain" id="PRO_5037002395" evidence="3">
    <location>
        <begin position="28"/>
        <end position="901"/>
    </location>
</feature>
<protein>
    <submittedName>
        <fullName evidence="4">Carboxypeptidase regulatory-like domain-containing protein</fullName>
    </submittedName>
</protein>
<feature type="signal peptide" evidence="3">
    <location>
        <begin position="1"/>
        <end position="27"/>
    </location>
</feature>
<dbReference type="PANTHER" id="PTHR46652:SF3">
    <property type="entry name" value="LEUCINE-RICH REPEAT-CONTAINING PROTEIN 9"/>
    <property type="match status" value="1"/>
</dbReference>
<dbReference type="GO" id="GO:0004180">
    <property type="term" value="F:carboxypeptidase activity"/>
    <property type="evidence" value="ECO:0007669"/>
    <property type="project" value="UniProtKB-KW"/>
</dbReference>
<evidence type="ECO:0000256" key="1">
    <source>
        <dbReference type="ARBA" id="ARBA00022614"/>
    </source>
</evidence>
<dbReference type="PROSITE" id="PS51450">
    <property type="entry name" value="LRR"/>
    <property type="match status" value="2"/>
</dbReference>
<dbReference type="SUPFAM" id="SSF49478">
    <property type="entry name" value="Cna protein B-type domain"/>
    <property type="match status" value="1"/>
</dbReference>
<accession>A0A921NAN4</accession>
<dbReference type="InterPro" id="IPR032675">
    <property type="entry name" value="LRR_dom_sf"/>
</dbReference>
<dbReference type="InterPro" id="IPR050836">
    <property type="entry name" value="SDS22/Internalin_LRR"/>
</dbReference>
<name>A0A921NAN4_9BACL</name>
<evidence type="ECO:0000256" key="3">
    <source>
        <dbReference type="SAM" id="SignalP"/>
    </source>
</evidence>
<proteinExistence type="predicted"/>
<reference evidence="4" key="1">
    <citation type="journal article" date="2021" name="PeerJ">
        <title>Extensive microbial diversity within the chicken gut microbiome revealed by metagenomics and culture.</title>
        <authorList>
            <person name="Gilroy R."/>
            <person name="Ravi A."/>
            <person name="Getino M."/>
            <person name="Pursley I."/>
            <person name="Horton D.L."/>
            <person name="Alikhan N.F."/>
            <person name="Baker D."/>
            <person name="Gharbi K."/>
            <person name="Hall N."/>
            <person name="Watson M."/>
            <person name="Adriaenssens E.M."/>
            <person name="Foster-Nyarko E."/>
            <person name="Jarju S."/>
            <person name="Secka A."/>
            <person name="Antonio M."/>
            <person name="Oren A."/>
            <person name="Chaudhuri R.R."/>
            <person name="La Ragione R."/>
            <person name="Hildebrand F."/>
            <person name="Pallen M.J."/>
        </authorList>
    </citation>
    <scope>NUCLEOTIDE SEQUENCE</scope>
    <source>
        <strain evidence="4">CHK160-4876</strain>
    </source>
</reference>
<dbReference type="PANTHER" id="PTHR46652">
    <property type="entry name" value="LEUCINE-RICH REPEAT AND IQ DOMAIN-CONTAINING PROTEIN 1-RELATED"/>
    <property type="match status" value="1"/>
</dbReference>